<name>A0A564G562_9HYPH</name>
<dbReference type="Proteomes" id="UP001055303">
    <property type="component" value="Unassembled WGS sequence"/>
</dbReference>
<organism evidence="2 3">
    <name type="scientific">Methylobacterium dankookense</name>
    <dbReference type="NCBI Taxonomy" id="560405"/>
    <lineage>
        <taxon>Bacteria</taxon>
        <taxon>Pseudomonadati</taxon>
        <taxon>Pseudomonadota</taxon>
        <taxon>Alphaproteobacteria</taxon>
        <taxon>Hyphomicrobiales</taxon>
        <taxon>Methylobacteriaceae</taxon>
        <taxon>Methylobacterium</taxon>
    </lineage>
</organism>
<proteinExistence type="predicted"/>
<evidence type="ECO:0000313" key="4">
    <source>
        <dbReference type="Proteomes" id="UP001055303"/>
    </source>
</evidence>
<dbReference type="AlphaFoldDB" id="A0A564G562"/>
<reference evidence="1" key="3">
    <citation type="submission" date="2021-08" db="EMBL/GenBank/DDBJ databases">
        <authorList>
            <person name="Tani A."/>
            <person name="Ola A."/>
            <person name="Ogura Y."/>
            <person name="Katsura K."/>
            <person name="Hayashi T."/>
        </authorList>
    </citation>
    <scope>NUCLEOTIDE SEQUENCE</scope>
    <source>
        <strain evidence="1">DSM 22415</strain>
    </source>
</reference>
<protein>
    <submittedName>
        <fullName evidence="2">Uncharacterized protein</fullName>
    </submittedName>
</protein>
<evidence type="ECO:0000313" key="3">
    <source>
        <dbReference type="Proteomes" id="UP000401717"/>
    </source>
</evidence>
<reference evidence="2 3" key="1">
    <citation type="submission" date="2019-06" db="EMBL/GenBank/DDBJ databases">
        <authorList>
            <person name="Rodrigo-Torres L."/>
            <person name="Arahal R. D."/>
            <person name="Lucena T."/>
        </authorList>
    </citation>
    <scope>NUCLEOTIDE SEQUENCE [LARGE SCALE GENOMIC DNA]</scope>
    <source>
        <strain evidence="2 3">SW08-7</strain>
    </source>
</reference>
<dbReference type="Proteomes" id="UP000401717">
    <property type="component" value="Unassembled WGS sequence"/>
</dbReference>
<sequence>MSSARIDARLRQHAGANGELTRRQRNMQIEYTDARASLRMANQRGRVDLGPFVAVEAREHGWSVIVHGYHDQPVILTVNLFDDETFSIEQPGVLGG</sequence>
<evidence type="ECO:0000313" key="2">
    <source>
        <dbReference type="EMBL" id="VUF15174.1"/>
    </source>
</evidence>
<dbReference type="RefSeq" id="WP_144767535.1">
    <property type="nucleotide sequence ID" value="NZ_BPQI01000164.1"/>
</dbReference>
<accession>A0A564G562</accession>
<dbReference type="EMBL" id="BPQI01000164">
    <property type="protein sequence ID" value="GJD58697.1"/>
    <property type="molecule type" value="Genomic_DNA"/>
</dbReference>
<reference evidence="1" key="2">
    <citation type="journal article" date="2021" name="Front. Microbiol.">
        <title>Comprehensive Comparative Genomics and Phenotyping of Methylobacterium Species.</title>
        <authorList>
            <person name="Alessa O."/>
            <person name="Ogura Y."/>
            <person name="Fujitani Y."/>
            <person name="Takami H."/>
            <person name="Hayashi T."/>
            <person name="Sahin N."/>
            <person name="Tani A."/>
        </authorList>
    </citation>
    <scope>NUCLEOTIDE SEQUENCE</scope>
    <source>
        <strain evidence="1">DSM 22415</strain>
    </source>
</reference>
<evidence type="ECO:0000313" key="1">
    <source>
        <dbReference type="EMBL" id="GJD58697.1"/>
    </source>
</evidence>
<dbReference type="EMBL" id="CABFVH010000048">
    <property type="protein sequence ID" value="VUF15174.1"/>
    <property type="molecule type" value="Genomic_DNA"/>
</dbReference>
<gene>
    <name evidence="1" type="ORF">IFDJLNFL_4620</name>
    <name evidence="2" type="ORF">MTDSW087_04909</name>
</gene>
<keyword evidence="4" id="KW-1185">Reference proteome</keyword>